<keyword evidence="4" id="KW-1185">Reference proteome</keyword>
<dbReference type="PROSITE" id="PS50829">
    <property type="entry name" value="GYF"/>
    <property type="match status" value="1"/>
</dbReference>
<dbReference type="SUPFAM" id="SSF55277">
    <property type="entry name" value="GYF domain"/>
    <property type="match status" value="1"/>
</dbReference>
<dbReference type="OrthoDB" id="5855048at2759"/>
<accession>A0A368H0E0</accession>
<comment type="caution">
    <text evidence="3">The sequence shown here is derived from an EMBL/GenBank/DDBJ whole genome shotgun (WGS) entry which is preliminary data.</text>
</comment>
<protein>
    <submittedName>
        <fullName evidence="3">GYF domain protein</fullName>
    </submittedName>
</protein>
<dbReference type="SMART" id="SM00444">
    <property type="entry name" value="GYF"/>
    <property type="match status" value="1"/>
</dbReference>
<gene>
    <name evidence="3" type="ORF">ANCCAN_03912</name>
</gene>
<dbReference type="EMBL" id="JOJR01000027">
    <property type="protein sequence ID" value="RCN50081.1"/>
    <property type="molecule type" value="Genomic_DNA"/>
</dbReference>
<proteinExistence type="predicted"/>
<sequence>MDWEFSYLDLKGNFRGPFCSDVMQKWYEKGYFCSDLKLFVHRGHIADITTLGELCKKNGERTPFIFSNPPQDLTIYRGFVEFPPGIKVKMGCSPKSSRPTTSSNANVDVSMGLTTTGIVAVSQGDQRIAVIHPLSPKNSVANVSVTVSEKVDGNAPTEVQEGELVIREKEVTSAVAKNAQSWPLLSLHLKNNPRTMRKSWINTEFRNLAALLKNADIRKLDNDPDNHDLRGAICKLCYVELAAASDVMKHLTVKVHQERVLRRCQIVGREFDDYKKRLQRAAKSSSAEAISSSVVKASKSLSSAPSSSASTKISPENRSTSAASPTPASVKTTKPSKALNSTSKTPTTSASNVKTFYNSQMNPSSSISLKAPDCTKKSTSPEAGDVPVIKLFQSTSTSSRVLTDEEFEEKMGELRVLSHKINPPKFMDLYKDRMSSTFCHMCSVKTHGPTTLLAHHVSQKHCEKMKGRGSLPTEHDIALWKCQILAGK</sequence>
<dbReference type="Pfam" id="PF02213">
    <property type="entry name" value="GYF"/>
    <property type="match status" value="1"/>
</dbReference>
<organism evidence="3 4">
    <name type="scientific">Ancylostoma caninum</name>
    <name type="common">Dog hookworm</name>
    <dbReference type="NCBI Taxonomy" id="29170"/>
    <lineage>
        <taxon>Eukaryota</taxon>
        <taxon>Metazoa</taxon>
        <taxon>Ecdysozoa</taxon>
        <taxon>Nematoda</taxon>
        <taxon>Chromadorea</taxon>
        <taxon>Rhabditida</taxon>
        <taxon>Rhabditina</taxon>
        <taxon>Rhabditomorpha</taxon>
        <taxon>Strongyloidea</taxon>
        <taxon>Ancylostomatidae</taxon>
        <taxon>Ancylostomatinae</taxon>
        <taxon>Ancylostoma</taxon>
    </lineage>
</organism>
<feature type="region of interest" description="Disordered" evidence="1">
    <location>
        <begin position="301"/>
        <end position="382"/>
    </location>
</feature>
<dbReference type="InterPro" id="IPR035445">
    <property type="entry name" value="GYF-like_dom_sf"/>
</dbReference>
<evidence type="ECO:0000313" key="4">
    <source>
        <dbReference type="Proteomes" id="UP000252519"/>
    </source>
</evidence>
<dbReference type="STRING" id="29170.A0A368H0E0"/>
<dbReference type="Proteomes" id="UP000252519">
    <property type="component" value="Unassembled WGS sequence"/>
</dbReference>
<dbReference type="InterPro" id="IPR003169">
    <property type="entry name" value="GYF"/>
</dbReference>
<feature type="domain" description="GYF" evidence="2">
    <location>
        <begin position="2"/>
        <end position="52"/>
    </location>
</feature>
<name>A0A368H0E0_ANCCA</name>
<feature type="compositionally biased region" description="Polar residues" evidence="1">
    <location>
        <begin position="330"/>
        <end position="368"/>
    </location>
</feature>
<dbReference type="AlphaFoldDB" id="A0A368H0E0"/>
<evidence type="ECO:0000313" key="3">
    <source>
        <dbReference type="EMBL" id="RCN50081.1"/>
    </source>
</evidence>
<evidence type="ECO:0000259" key="2">
    <source>
        <dbReference type="PROSITE" id="PS50829"/>
    </source>
</evidence>
<feature type="compositionally biased region" description="Low complexity" evidence="1">
    <location>
        <begin position="301"/>
        <end position="329"/>
    </location>
</feature>
<evidence type="ECO:0000256" key="1">
    <source>
        <dbReference type="SAM" id="MobiDB-lite"/>
    </source>
</evidence>
<dbReference type="Gene3D" id="3.30.1490.40">
    <property type="match status" value="1"/>
</dbReference>
<reference evidence="3 4" key="1">
    <citation type="submission" date="2014-10" db="EMBL/GenBank/DDBJ databases">
        <title>Draft genome of the hookworm Ancylostoma caninum.</title>
        <authorList>
            <person name="Mitreva M."/>
        </authorList>
    </citation>
    <scope>NUCLEOTIDE SEQUENCE [LARGE SCALE GENOMIC DNA]</scope>
    <source>
        <strain evidence="3 4">Baltimore</strain>
    </source>
</reference>